<organism evidence="7 8">
    <name type="scientific">Marinobacter koreensis</name>
    <dbReference type="NCBI Taxonomy" id="335974"/>
    <lineage>
        <taxon>Bacteria</taxon>
        <taxon>Pseudomonadati</taxon>
        <taxon>Pseudomonadota</taxon>
        <taxon>Gammaproteobacteria</taxon>
        <taxon>Pseudomonadales</taxon>
        <taxon>Marinobacteraceae</taxon>
        <taxon>Marinobacter</taxon>
    </lineage>
</organism>
<evidence type="ECO:0000256" key="2">
    <source>
        <dbReference type="ARBA" id="ARBA00022490"/>
    </source>
</evidence>
<dbReference type="InterPro" id="IPR006464">
    <property type="entry name" value="AcTrfase_RimI/Ard1"/>
</dbReference>
<comment type="caution">
    <text evidence="5">Lacks conserved residue(s) required for the propagation of feature annotation.</text>
</comment>
<keyword evidence="4 5" id="KW-0012">Acyltransferase</keyword>
<keyword evidence="8" id="KW-1185">Reference proteome</keyword>
<evidence type="ECO:0000313" key="8">
    <source>
        <dbReference type="Proteomes" id="UP001596055"/>
    </source>
</evidence>
<dbReference type="CDD" id="cd04301">
    <property type="entry name" value="NAT_SF"/>
    <property type="match status" value="1"/>
</dbReference>
<dbReference type="PANTHER" id="PTHR43420:SF51">
    <property type="entry name" value="PEPTIDYL-LYSINE N-ACETYLTRANSFERASE YIAC"/>
    <property type="match status" value="1"/>
</dbReference>
<dbReference type="GO" id="GO:0005840">
    <property type="term" value="C:ribosome"/>
    <property type="evidence" value="ECO:0007669"/>
    <property type="project" value="UniProtKB-KW"/>
</dbReference>
<evidence type="ECO:0000256" key="5">
    <source>
        <dbReference type="HAMAP-Rule" id="MF_02210"/>
    </source>
</evidence>
<dbReference type="PANTHER" id="PTHR43420">
    <property type="entry name" value="ACETYLTRANSFERASE"/>
    <property type="match status" value="1"/>
</dbReference>
<dbReference type="PROSITE" id="PS51186">
    <property type="entry name" value="GNAT"/>
    <property type="match status" value="1"/>
</dbReference>
<comment type="similarity">
    <text evidence="1 5">Belongs to the acetyltransferase family. RimI subfamily.</text>
</comment>
<feature type="active site" description="Proton acceptor" evidence="5">
    <location>
        <position position="116"/>
    </location>
</feature>
<reference evidence="8" key="1">
    <citation type="journal article" date="2019" name="Int. J. Syst. Evol. Microbiol.">
        <title>The Global Catalogue of Microorganisms (GCM) 10K type strain sequencing project: providing services to taxonomists for standard genome sequencing and annotation.</title>
        <authorList>
            <consortium name="The Broad Institute Genomics Platform"/>
            <consortium name="The Broad Institute Genome Sequencing Center for Infectious Disease"/>
            <person name="Wu L."/>
            <person name="Ma J."/>
        </authorList>
    </citation>
    <scope>NUCLEOTIDE SEQUENCE [LARGE SCALE GENOMIC DNA]</scope>
    <source>
        <strain evidence="8">CGMCC 4.1799</strain>
    </source>
</reference>
<keyword evidence="3 5" id="KW-0808">Transferase</keyword>
<accession>A0ABW0RN36</accession>
<evidence type="ECO:0000256" key="4">
    <source>
        <dbReference type="ARBA" id="ARBA00023315"/>
    </source>
</evidence>
<dbReference type="InterPro" id="IPR000182">
    <property type="entry name" value="GNAT_dom"/>
</dbReference>
<keyword evidence="2 5" id="KW-0963">Cytoplasm</keyword>
<dbReference type="NCBIfam" id="TIGR01575">
    <property type="entry name" value="rimI"/>
    <property type="match status" value="1"/>
</dbReference>
<comment type="subcellular location">
    <subcellularLocation>
        <location evidence="5">Cytoplasm</location>
    </subcellularLocation>
</comment>
<dbReference type="SUPFAM" id="SSF55729">
    <property type="entry name" value="Acyl-CoA N-acyltransferases (Nat)"/>
    <property type="match status" value="1"/>
</dbReference>
<protein>
    <recommendedName>
        <fullName evidence="5">[Ribosomal protein bS18]-alanine N-acetyltransferase</fullName>
        <ecNumber evidence="5">2.3.1.266</ecNumber>
    </recommendedName>
</protein>
<dbReference type="RefSeq" id="WP_248159538.1">
    <property type="nucleotide sequence ID" value="NZ_JAKZAJ010000005.1"/>
</dbReference>
<comment type="caution">
    <text evidence="7">The sequence shown here is derived from an EMBL/GenBank/DDBJ whole genome shotgun (WGS) entry which is preliminary data.</text>
</comment>
<evidence type="ECO:0000256" key="1">
    <source>
        <dbReference type="ARBA" id="ARBA00005395"/>
    </source>
</evidence>
<dbReference type="InterPro" id="IPR043690">
    <property type="entry name" value="RimI"/>
</dbReference>
<proteinExistence type="inferred from homology"/>
<feature type="active site" description="Proton donor" evidence="5">
    <location>
        <position position="128"/>
    </location>
</feature>
<dbReference type="EMBL" id="JBHSNL010000004">
    <property type="protein sequence ID" value="MFC5545691.1"/>
    <property type="molecule type" value="Genomic_DNA"/>
</dbReference>
<sequence>MDGTRSYRAMQGIDFLLRPLRQGDLPEVLEIERQGYARPWSESVFLDCFRDNYRLWAICHGDRLVGYAIVAYQFDEAHLLNLCVGRASRGQGAGRELLRYLVAQSIHDGMRQVLLEVRRSNEGAAALYSSEGFEEIGVRPGYYPGVDGAEDARVMKLDLHT</sequence>
<evidence type="ECO:0000259" key="6">
    <source>
        <dbReference type="PROSITE" id="PS51186"/>
    </source>
</evidence>
<keyword evidence="7" id="KW-0689">Ribosomal protein</keyword>
<name>A0ABW0RN36_9GAMM</name>
<dbReference type="GO" id="GO:0008999">
    <property type="term" value="F:protein-N-terminal-alanine acetyltransferase activity"/>
    <property type="evidence" value="ECO:0007669"/>
    <property type="project" value="UniProtKB-EC"/>
</dbReference>
<dbReference type="Pfam" id="PF00583">
    <property type="entry name" value="Acetyltransf_1"/>
    <property type="match status" value="1"/>
</dbReference>
<dbReference type="Proteomes" id="UP001596055">
    <property type="component" value="Unassembled WGS sequence"/>
</dbReference>
<dbReference type="EC" id="2.3.1.266" evidence="5"/>
<dbReference type="InterPro" id="IPR016181">
    <property type="entry name" value="Acyl_CoA_acyltransferase"/>
</dbReference>
<gene>
    <name evidence="5 7" type="primary">rimI</name>
    <name evidence="7" type="ORF">ACFPQA_11540</name>
</gene>
<evidence type="ECO:0000256" key="3">
    <source>
        <dbReference type="ARBA" id="ARBA00022679"/>
    </source>
</evidence>
<evidence type="ECO:0000313" key="7">
    <source>
        <dbReference type="EMBL" id="MFC5545691.1"/>
    </source>
</evidence>
<dbReference type="HAMAP" id="MF_02210">
    <property type="entry name" value="RimI"/>
    <property type="match status" value="1"/>
</dbReference>
<keyword evidence="7" id="KW-0687">Ribonucleoprotein</keyword>
<feature type="binding site" evidence="5">
    <location>
        <position position="121"/>
    </location>
    <ligand>
        <name>acetyl-CoA</name>
        <dbReference type="ChEBI" id="CHEBI:57288"/>
    </ligand>
</feature>
<dbReference type="Gene3D" id="3.40.630.30">
    <property type="match status" value="1"/>
</dbReference>
<dbReference type="InterPro" id="IPR050680">
    <property type="entry name" value="YpeA/RimI_acetyltransf"/>
</dbReference>
<comment type="function">
    <text evidence="5">Acetylates the N-terminal alanine of ribosomal protein bS18.</text>
</comment>
<comment type="catalytic activity">
    <reaction evidence="5">
        <text>N-terminal L-alanyl-[ribosomal protein bS18] + acetyl-CoA = N-terminal N(alpha)-acetyl-L-alanyl-[ribosomal protein bS18] + CoA + H(+)</text>
        <dbReference type="Rhea" id="RHEA:43756"/>
        <dbReference type="Rhea" id="RHEA-COMP:10676"/>
        <dbReference type="Rhea" id="RHEA-COMP:10677"/>
        <dbReference type="ChEBI" id="CHEBI:15378"/>
        <dbReference type="ChEBI" id="CHEBI:57287"/>
        <dbReference type="ChEBI" id="CHEBI:57288"/>
        <dbReference type="ChEBI" id="CHEBI:64718"/>
        <dbReference type="ChEBI" id="CHEBI:83683"/>
        <dbReference type="EC" id="2.3.1.266"/>
    </reaction>
</comment>
<feature type="domain" description="N-acetyltransferase" evidence="6">
    <location>
        <begin position="15"/>
        <end position="160"/>
    </location>
</feature>